<dbReference type="PROSITE" id="PS50297">
    <property type="entry name" value="ANK_REP_REGION"/>
    <property type="match status" value="2"/>
</dbReference>
<dbReference type="PRINTS" id="PR01415">
    <property type="entry name" value="ANKYRIN"/>
</dbReference>
<dbReference type="EMBL" id="MU251955">
    <property type="protein sequence ID" value="KAG9228387.1"/>
    <property type="molecule type" value="Genomic_DNA"/>
</dbReference>
<dbReference type="Proteomes" id="UP000824998">
    <property type="component" value="Unassembled WGS sequence"/>
</dbReference>
<feature type="repeat" description="ANK" evidence="1">
    <location>
        <begin position="168"/>
        <end position="200"/>
    </location>
</feature>
<proteinExistence type="predicted"/>
<gene>
    <name evidence="3" type="ORF">BJ875DRAFT_477604</name>
</gene>
<dbReference type="PROSITE" id="PS50088">
    <property type="entry name" value="ANK_REPEAT"/>
    <property type="match status" value="2"/>
</dbReference>
<evidence type="ECO:0000313" key="4">
    <source>
        <dbReference type="Proteomes" id="UP000824998"/>
    </source>
</evidence>
<keyword evidence="4" id="KW-1185">Reference proteome</keyword>
<dbReference type="OrthoDB" id="59699at2759"/>
<name>A0A9P8BZT8_9HELO</name>
<reference evidence="3" key="1">
    <citation type="journal article" date="2021" name="IMA Fungus">
        <title>Genomic characterization of three marine fungi, including Emericellopsis atlantica sp. nov. with signatures of a generalist lifestyle and marine biomass degradation.</title>
        <authorList>
            <person name="Hagestad O.C."/>
            <person name="Hou L."/>
            <person name="Andersen J.H."/>
            <person name="Hansen E.H."/>
            <person name="Altermark B."/>
            <person name="Li C."/>
            <person name="Kuhnert E."/>
            <person name="Cox R.J."/>
            <person name="Crous P.W."/>
            <person name="Spatafora J.W."/>
            <person name="Lail K."/>
            <person name="Amirebrahimi M."/>
            <person name="Lipzen A."/>
            <person name="Pangilinan J."/>
            <person name="Andreopoulos W."/>
            <person name="Hayes R.D."/>
            <person name="Ng V."/>
            <person name="Grigoriev I.V."/>
            <person name="Jackson S.A."/>
            <person name="Sutton T.D.S."/>
            <person name="Dobson A.D.W."/>
            <person name="Rama T."/>
        </authorList>
    </citation>
    <scope>NUCLEOTIDE SEQUENCE</scope>
    <source>
        <strain evidence="3">TRa018bII</strain>
    </source>
</reference>
<evidence type="ECO:0000313" key="3">
    <source>
        <dbReference type="EMBL" id="KAG9228387.1"/>
    </source>
</evidence>
<dbReference type="InterPro" id="IPR002110">
    <property type="entry name" value="Ankyrin_rpt"/>
</dbReference>
<dbReference type="SUPFAM" id="SSF48403">
    <property type="entry name" value="Ankyrin repeat"/>
    <property type="match status" value="1"/>
</dbReference>
<feature type="repeat" description="ANK" evidence="1">
    <location>
        <begin position="134"/>
        <end position="156"/>
    </location>
</feature>
<evidence type="ECO:0000259" key="2">
    <source>
        <dbReference type="Pfam" id="PF09994"/>
    </source>
</evidence>
<keyword evidence="1" id="KW-0040">ANK repeat</keyword>
<dbReference type="InterPro" id="IPR018712">
    <property type="entry name" value="Tle1-like_cat"/>
</dbReference>
<dbReference type="Gene3D" id="1.25.40.20">
    <property type="entry name" value="Ankyrin repeat-containing domain"/>
    <property type="match status" value="2"/>
</dbReference>
<sequence>MCSIPIGPSRACTLYSRREHFITTNGLEARASIFYIANITRSIRFSEDVPLLSRTSNPSDFNSYHDSSYRYYLNLPSPLSLLVSVGPTRLSSPPMATTLHEASKTGNVDQLERFLAENTNKVNQVDVNLKDKGNERTALHWAARNGHIEVVKLLIKQPKIDLNETDKQGRTPVMLAAFSGYDEILQRLLVNGAAVEPTDKEKQTALHLAVNLIWDKPDTSRRTVRLLIAYGADPYAKKEGVKTPLEIIAKLESEHDLPRMLGLEVEAYHHPSRIIICCDGTWNDRETKQPITNVTKILGCVEEGGFCNWNHRERGEFRYQQSLHYIDGIGTGTTWLGQRIDGAFGTTISRKICEAYRIICEAYTCVNDQIVLIGFSRGAYTTLCLAHFINDVGLIDRSWISRDLPKLFETWSTGYHITEPESDRGRLLQTAIDDLISEGHLRRKITINTLAVWDIVASLRNQWPWSIWRPFSWAEEPFHFVRSRIPLCVVKVYHALALNEKRRDFRPVVLTGLPGNLRQCWFLGSHGDVGGGCDNSGLANFSLSWMICKLSTDICFNQQAVLRTLRNVSIGPVDPTDVSQSVYESFTPWWWFRGSDPRRPTETLSEDNITMHFTVQSFLNTDLNSKVVPSLQKLKFFGGGNRLWRSDAGDIKEDKMGQVEFDLLEGWLKHARLAK</sequence>
<comment type="caution">
    <text evidence="3">The sequence shown here is derived from an EMBL/GenBank/DDBJ whole genome shotgun (WGS) entry which is preliminary data.</text>
</comment>
<accession>A0A9P8BZT8</accession>
<dbReference type="Pfam" id="PF12796">
    <property type="entry name" value="Ank_2"/>
    <property type="match status" value="1"/>
</dbReference>
<dbReference type="SMART" id="SM00248">
    <property type="entry name" value="ANK"/>
    <property type="match status" value="4"/>
</dbReference>
<organism evidence="3 4">
    <name type="scientific">Amylocarpus encephaloides</name>
    <dbReference type="NCBI Taxonomy" id="45428"/>
    <lineage>
        <taxon>Eukaryota</taxon>
        <taxon>Fungi</taxon>
        <taxon>Dikarya</taxon>
        <taxon>Ascomycota</taxon>
        <taxon>Pezizomycotina</taxon>
        <taxon>Leotiomycetes</taxon>
        <taxon>Helotiales</taxon>
        <taxon>Helotiales incertae sedis</taxon>
        <taxon>Amylocarpus</taxon>
    </lineage>
</organism>
<dbReference type="PANTHER" id="PTHR33840">
    <property type="match status" value="1"/>
</dbReference>
<dbReference type="Pfam" id="PF09994">
    <property type="entry name" value="T6SS_Tle1-like_cat"/>
    <property type="match status" value="1"/>
</dbReference>
<feature type="domain" description="T6SS Phospholipase effector Tle1-like catalytic" evidence="2">
    <location>
        <begin position="273"/>
        <end position="547"/>
    </location>
</feature>
<dbReference type="AlphaFoldDB" id="A0A9P8BZT8"/>
<dbReference type="InterPro" id="IPR036770">
    <property type="entry name" value="Ankyrin_rpt-contain_sf"/>
</dbReference>
<evidence type="ECO:0000256" key="1">
    <source>
        <dbReference type="PROSITE-ProRule" id="PRU00023"/>
    </source>
</evidence>
<protein>
    <recommendedName>
        <fullName evidence="2">T6SS Phospholipase effector Tle1-like catalytic domain-containing protein</fullName>
    </recommendedName>
</protein>
<dbReference type="PANTHER" id="PTHR33840:SF1">
    <property type="entry name" value="TLE1 PHOSPHOLIPASE DOMAIN-CONTAINING PROTEIN"/>
    <property type="match status" value="1"/>
</dbReference>
<dbReference type="Pfam" id="PF00023">
    <property type="entry name" value="Ank"/>
    <property type="match status" value="1"/>
</dbReference>